<organism evidence="2 3">
    <name type="scientific">Synaphobranchus kaupii</name>
    <name type="common">Kaup's arrowtooth eel</name>
    <dbReference type="NCBI Taxonomy" id="118154"/>
    <lineage>
        <taxon>Eukaryota</taxon>
        <taxon>Metazoa</taxon>
        <taxon>Chordata</taxon>
        <taxon>Craniata</taxon>
        <taxon>Vertebrata</taxon>
        <taxon>Euteleostomi</taxon>
        <taxon>Actinopterygii</taxon>
        <taxon>Neopterygii</taxon>
        <taxon>Teleostei</taxon>
        <taxon>Anguilliformes</taxon>
        <taxon>Synaphobranchidae</taxon>
        <taxon>Synaphobranchus</taxon>
    </lineage>
</organism>
<feature type="region of interest" description="Disordered" evidence="1">
    <location>
        <begin position="57"/>
        <end position="90"/>
    </location>
</feature>
<dbReference type="AlphaFoldDB" id="A0A9Q1G223"/>
<reference evidence="2" key="1">
    <citation type="journal article" date="2023" name="Science">
        <title>Genome structures resolve the early diversification of teleost fishes.</title>
        <authorList>
            <person name="Parey E."/>
            <person name="Louis A."/>
            <person name="Montfort J."/>
            <person name="Bouchez O."/>
            <person name="Roques C."/>
            <person name="Iampietro C."/>
            <person name="Lluch J."/>
            <person name="Castinel A."/>
            <person name="Donnadieu C."/>
            <person name="Desvignes T."/>
            <person name="Floi Bucao C."/>
            <person name="Jouanno E."/>
            <person name="Wen M."/>
            <person name="Mejri S."/>
            <person name="Dirks R."/>
            <person name="Jansen H."/>
            <person name="Henkel C."/>
            <person name="Chen W.J."/>
            <person name="Zahm M."/>
            <person name="Cabau C."/>
            <person name="Klopp C."/>
            <person name="Thompson A.W."/>
            <person name="Robinson-Rechavi M."/>
            <person name="Braasch I."/>
            <person name="Lecointre G."/>
            <person name="Bobe J."/>
            <person name="Postlethwait J.H."/>
            <person name="Berthelot C."/>
            <person name="Roest Crollius H."/>
            <person name="Guiguen Y."/>
        </authorList>
    </citation>
    <scope>NUCLEOTIDE SEQUENCE</scope>
    <source>
        <strain evidence="2">WJC10195</strain>
    </source>
</reference>
<name>A0A9Q1G223_SYNKA</name>
<evidence type="ECO:0000256" key="1">
    <source>
        <dbReference type="SAM" id="MobiDB-lite"/>
    </source>
</evidence>
<dbReference type="Proteomes" id="UP001152622">
    <property type="component" value="Chromosome 2"/>
</dbReference>
<keyword evidence="3" id="KW-1185">Reference proteome</keyword>
<accession>A0A9Q1G223</accession>
<comment type="caution">
    <text evidence="2">The sequence shown here is derived from an EMBL/GenBank/DDBJ whole genome shotgun (WGS) entry which is preliminary data.</text>
</comment>
<evidence type="ECO:0000313" key="3">
    <source>
        <dbReference type="Proteomes" id="UP001152622"/>
    </source>
</evidence>
<protein>
    <submittedName>
        <fullName evidence="2">Uncharacterized protein</fullName>
    </submittedName>
</protein>
<proteinExistence type="predicted"/>
<evidence type="ECO:0000313" key="2">
    <source>
        <dbReference type="EMBL" id="KAJ8373494.1"/>
    </source>
</evidence>
<gene>
    <name evidence="2" type="ORF">SKAU_G00040740</name>
</gene>
<sequence>MSLAVCEDVELLYQRRHLETRDVFSGRHTCGQLHGGAYRFTVGCASAIAKSVSGTETEARGCNVMHKPETSPRQARDKRKHGGETERENC</sequence>
<dbReference type="EMBL" id="JAINUF010000002">
    <property type="protein sequence ID" value="KAJ8373494.1"/>
    <property type="molecule type" value="Genomic_DNA"/>
</dbReference>